<feature type="transmembrane region" description="Helical" evidence="2">
    <location>
        <begin position="880"/>
        <end position="903"/>
    </location>
</feature>
<accession>K0TNL6</accession>
<feature type="compositionally biased region" description="Basic and acidic residues" evidence="1">
    <location>
        <begin position="202"/>
        <end position="213"/>
    </location>
</feature>
<keyword evidence="4" id="KW-1185">Reference proteome</keyword>
<evidence type="ECO:0000313" key="3">
    <source>
        <dbReference type="EMBL" id="EJK77241.1"/>
    </source>
</evidence>
<feature type="transmembrane region" description="Helical" evidence="2">
    <location>
        <begin position="669"/>
        <end position="689"/>
    </location>
</feature>
<feature type="compositionally biased region" description="Basic residues" evidence="1">
    <location>
        <begin position="13"/>
        <end position="25"/>
    </location>
</feature>
<feature type="region of interest" description="Disordered" evidence="1">
    <location>
        <begin position="182"/>
        <end position="213"/>
    </location>
</feature>
<proteinExistence type="predicted"/>
<dbReference type="OMA" id="PLECEEI"/>
<comment type="caution">
    <text evidence="3">The sequence shown here is derived from an EMBL/GenBank/DDBJ whole genome shotgun (WGS) entry which is preliminary data.</text>
</comment>
<sequence length="957" mass="106831">MKEGRGESGKVGRGSRRQTAHHRYGSRCTPGGRSRSRMTASSITFNIGGVDFVLRASTDAALEIEKLHPGGATIHLHNFSGILQVRNDDVGSRNNEIPGEWKKVITSPRYRKRLASRDLDAAESELPHRSVKQSRYTWISSREDGVEMGTEAVANKEETPKENDYDGMVINPRDKSVRFSATDHHINRNDEVDDTSTSDPVVEPHQDEGAGDVDRHDLHLAPPAKAQTSPLKITSTAVKASLKMIKQIGRAGVDAYESLPDFTTSSLKVSQQSSSLVNQTQRPDDDVESAKIKVYVGTQIHHACASDDITYLQYLLENQSVLPDLAKEDSDGQLPINVFCNNEDLIDSDPAGCETVALTLVDLMNPSQALLAVNCNGLSPFVDILGRWTEKIHLAAGHGSEKQGASSESTSLKRRPAYFPLFGGQTKKNDRRAFSSFIQDRERLMYLPSSVEIPEHARWAVKMLSILIDRYPEQARELILTNVANVPLLMKSVLLIQDPDQLSELFDSTLVKHITMDKRTVNVWLCSMFVCGDAEIKMRAVAFIKQVSNMTLKDLAGSSHSPDRFSEDEKTRFLTLQSDAFNQVYYIQGIIPAILELGEDILERLATTRLAVYLTGVTLLSLYLTSRKLAKRHCMSISNMINVAAVAMLLSYGDLYDEYIGDAESDQDYTGFAASLTIILLWLKLMGHFKVLNAPFSLFLYTVNEVTKAATWFLAFMGAVLVMFADAARTTAVATGECVNQNSISGQDTTAYNFCSDSLFRVPAVMFAVLADKAPHFRYLSKEYFESSQVAIVIDSYERSKIRSMEIFGRNRIEYAAQLVARWSDFHVRSYVPHNVRRFLRFTYMIVSTVTFLLAEYGYFGLFSYLSIDQSYNAGVIRSLVIVYVAIGSLFNVYILMVVVVAWHAKRNEKMRADESKTALTIGFLDRGVKVFHRVLGVNADRTLLAANDEKQAELDV</sequence>
<name>K0TNL6_THAOC</name>
<dbReference type="OrthoDB" id="49260at2759"/>
<gene>
    <name evidence="3" type="ORF">THAOC_00938</name>
</gene>
<feature type="compositionally biased region" description="Basic and acidic residues" evidence="1">
    <location>
        <begin position="1"/>
        <end position="10"/>
    </location>
</feature>
<dbReference type="EMBL" id="AGNL01001126">
    <property type="protein sequence ID" value="EJK77241.1"/>
    <property type="molecule type" value="Genomic_DNA"/>
</dbReference>
<evidence type="ECO:0000256" key="1">
    <source>
        <dbReference type="SAM" id="MobiDB-lite"/>
    </source>
</evidence>
<reference evidence="3 4" key="1">
    <citation type="journal article" date="2012" name="Genome Biol.">
        <title>Genome and low-iron response of an oceanic diatom adapted to chronic iron limitation.</title>
        <authorList>
            <person name="Lommer M."/>
            <person name="Specht M."/>
            <person name="Roy A.S."/>
            <person name="Kraemer L."/>
            <person name="Andreson R."/>
            <person name="Gutowska M.A."/>
            <person name="Wolf J."/>
            <person name="Bergner S.V."/>
            <person name="Schilhabel M.B."/>
            <person name="Klostermeier U.C."/>
            <person name="Beiko R.G."/>
            <person name="Rosenstiel P."/>
            <person name="Hippler M."/>
            <person name="Laroche J."/>
        </authorList>
    </citation>
    <scope>NUCLEOTIDE SEQUENCE [LARGE SCALE GENOMIC DNA]</scope>
    <source>
        <strain evidence="3 4">CCMP1005</strain>
    </source>
</reference>
<organism evidence="3 4">
    <name type="scientific">Thalassiosira oceanica</name>
    <name type="common">Marine diatom</name>
    <dbReference type="NCBI Taxonomy" id="159749"/>
    <lineage>
        <taxon>Eukaryota</taxon>
        <taxon>Sar</taxon>
        <taxon>Stramenopiles</taxon>
        <taxon>Ochrophyta</taxon>
        <taxon>Bacillariophyta</taxon>
        <taxon>Coscinodiscophyceae</taxon>
        <taxon>Thalassiosirophycidae</taxon>
        <taxon>Thalassiosirales</taxon>
        <taxon>Thalassiosiraceae</taxon>
        <taxon>Thalassiosira</taxon>
    </lineage>
</organism>
<dbReference type="eggNOG" id="ENOG502TCB6">
    <property type="taxonomic scope" value="Eukaryota"/>
</dbReference>
<keyword evidence="2" id="KW-0812">Transmembrane</keyword>
<keyword evidence="2" id="KW-0472">Membrane</keyword>
<evidence type="ECO:0000313" key="4">
    <source>
        <dbReference type="Proteomes" id="UP000266841"/>
    </source>
</evidence>
<feature type="region of interest" description="Disordered" evidence="1">
    <location>
        <begin position="1"/>
        <end position="37"/>
    </location>
</feature>
<feature type="transmembrane region" description="Helical" evidence="2">
    <location>
        <begin position="610"/>
        <end position="626"/>
    </location>
</feature>
<protein>
    <submittedName>
        <fullName evidence="3">Uncharacterized protein</fullName>
    </submittedName>
</protein>
<evidence type="ECO:0000256" key="2">
    <source>
        <dbReference type="SAM" id="Phobius"/>
    </source>
</evidence>
<keyword evidence="2" id="KW-1133">Transmembrane helix</keyword>
<dbReference type="Proteomes" id="UP000266841">
    <property type="component" value="Unassembled WGS sequence"/>
</dbReference>
<feature type="transmembrane region" description="Helical" evidence="2">
    <location>
        <begin position="839"/>
        <end position="860"/>
    </location>
</feature>
<dbReference type="AlphaFoldDB" id="K0TNL6"/>